<evidence type="ECO:0000313" key="1">
    <source>
        <dbReference type="EMBL" id="KAK5986616.1"/>
    </source>
</evidence>
<gene>
    <name evidence="1" type="ORF">GCK32_007383</name>
</gene>
<dbReference type="AlphaFoldDB" id="A0AAN8FUJ9"/>
<keyword evidence="2" id="KW-1185">Reference proteome</keyword>
<reference evidence="1 2" key="1">
    <citation type="submission" date="2019-10" db="EMBL/GenBank/DDBJ databases">
        <title>Assembly and Annotation for the nematode Trichostrongylus colubriformis.</title>
        <authorList>
            <person name="Martin J."/>
        </authorList>
    </citation>
    <scope>NUCLEOTIDE SEQUENCE [LARGE SCALE GENOMIC DNA]</scope>
    <source>
        <strain evidence="1">G859</strain>
        <tissue evidence="1">Whole worm</tissue>
    </source>
</reference>
<protein>
    <submittedName>
        <fullName evidence="1">Uncharacterized protein</fullName>
    </submittedName>
</protein>
<organism evidence="1 2">
    <name type="scientific">Trichostrongylus colubriformis</name>
    <name type="common">Black scour worm</name>
    <dbReference type="NCBI Taxonomy" id="6319"/>
    <lineage>
        <taxon>Eukaryota</taxon>
        <taxon>Metazoa</taxon>
        <taxon>Ecdysozoa</taxon>
        <taxon>Nematoda</taxon>
        <taxon>Chromadorea</taxon>
        <taxon>Rhabditida</taxon>
        <taxon>Rhabditina</taxon>
        <taxon>Rhabditomorpha</taxon>
        <taxon>Strongyloidea</taxon>
        <taxon>Trichostrongylidae</taxon>
        <taxon>Trichostrongylus</taxon>
    </lineage>
</organism>
<evidence type="ECO:0000313" key="2">
    <source>
        <dbReference type="Proteomes" id="UP001331761"/>
    </source>
</evidence>
<proteinExistence type="predicted"/>
<comment type="caution">
    <text evidence="1">The sequence shown here is derived from an EMBL/GenBank/DDBJ whole genome shotgun (WGS) entry which is preliminary data.</text>
</comment>
<feature type="non-terminal residue" evidence="1">
    <location>
        <position position="1"/>
    </location>
</feature>
<accession>A0AAN8FUJ9</accession>
<dbReference type="Proteomes" id="UP001331761">
    <property type="component" value="Unassembled WGS sequence"/>
</dbReference>
<dbReference type="EMBL" id="WIXE01000410">
    <property type="protein sequence ID" value="KAK5986616.1"/>
    <property type="molecule type" value="Genomic_DNA"/>
</dbReference>
<sequence length="93" mass="10321">RQAGRTIAQIPGIISRINCLIRGNCPTPQPTTTARRRHAPDNASQMSANVIQDIFATQELVFQSEILFLLGVLIRLPQTPNHRCTTAYLPTLL</sequence>
<name>A0AAN8FUJ9_TRICO</name>